<evidence type="ECO:0000313" key="1">
    <source>
        <dbReference type="EMBL" id="OWZ08058.1"/>
    </source>
</evidence>
<keyword evidence="2" id="KW-1185">Reference proteome</keyword>
<dbReference type="AlphaFoldDB" id="A0A225VT13"/>
<dbReference type="EMBL" id="NBNE01003297">
    <property type="protein sequence ID" value="OWZ08058.1"/>
    <property type="molecule type" value="Genomic_DNA"/>
</dbReference>
<gene>
    <name evidence="1" type="ORF">PHMEG_00019460</name>
</gene>
<comment type="caution">
    <text evidence="1">The sequence shown here is derived from an EMBL/GenBank/DDBJ whole genome shotgun (WGS) entry which is preliminary data.</text>
</comment>
<dbReference type="Proteomes" id="UP000198211">
    <property type="component" value="Unassembled WGS sequence"/>
</dbReference>
<accession>A0A225VT13</accession>
<name>A0A225VT13_9STRA</name>
<protein>
    <submittedName>
        <fullName evidence="1">Uncharacterized protein</fullName>
    </submittedName>
</protein>
<sequence>MASATTSAKARDLDKVYNRRVRNTATVAVGDLVRVLKLPRDQGITKLAHEWLGPERIKEDAGFDNWRVVREDTNEHLVVHCSLLMMNRCACDSLGHVVERIIRVLAEEDEVAGTKPQQGRRLVQTIIVGYTAVPLKLGPSVEATVGQSVEVSEATDGMESKAAAEVKPWLRCYVEGVGPERRYRCPLCCKCSRLGTLGNGPGDECGIEQNAMSGSMKLSTRWFTAEEFEESLDAGKVKVGDNLAAGDSVS</sequence>
<evidence type="ECO:0000313" key="2">
    <source>
        <dbReference type="Proteomes" id="UP000198211"/>
    </source>
</evidence>
<organism evidence="1 2">
    <name type="scientific">Phytophthora megakarya</name>
    <dbReference type="NCBI Taxonomy" id="4795"/>
    <lineage>
        <taxon>Eukaryota</taxon>
        <taxon>Sar</taxon>
        <taxon>Stramenopiles</taxon>
        <taxon>Oomycota</taxon>
        <taxon>Peronosporomycetes</taxon>
        <taxon>Peronosporales</taxon>
        <taxon>Peronosporaceae</taxon>
        <taxon>Phytophthora</taxon>
    </lineage>
</organism>
<reference evidence="2" key="1">
    <citation type="submission" date="2017-03" db="EMBL/GenBank/DDBJ databases">
        <title>Phytopthora megakarya and P. palmivora, two closely related causual agents of cacao black pod achieved similar genome size and gene model numbers by different mechanisms.</title>
        <authorList>
            <person name="Ali S."/>
            <person name="Shao J."/>
            <person name="Larry D.J."/>
            <person name="Kronmiller B."/>
            <person name="Shen D."/>
            <person name="Strem M.D."/>
            <person name="Melnick R.L."/>
            <person name="Guiltinan M.J."/>
            <person name="Tyler B.M."/>
            <person name="Meinhardt L.W."/>
            <person name="Bailey B.A."/>
        </authorList>
    </citation>
    <scope>NUCLEOTIDE SEQUENCE [LARGE SCALE GENOMIC DNA]</scope>
    <source>
        <strain evidence="2">zdho120</strain>
    </source>
</reference>
<proteinExistence type="predicted"/>